<accession>A0A8S3WKG1</accession>
<comment type="caution">
    <text evidence="2">The sequence shown here is derived from an EMBL/GenBank/DDBJ whole genome shotgun (WGS) entry which is preliminary data.</text>
</comment>
<evidence type="ECO:0000256" key="1">
    <source>
        <dbReference type="SAM" id="MobiDB-lite"/>
    </source>
</evidence>
<feature type="region of interest" description="Disordered" evidence="1">
    <location>
        <begin position="1"/>
        <end position="38"/>
    </location>
</feature>
<name>A0A8S3WKG1_PARAO</name>
<keyword evidence="3" id="KW-1185">Reference proteome</keyword>
<proteinExistence type="predicted"/>
<feature type="compositionally biased region" description="Basic and acidic residues" evidence="1">
    <location>
        <begin position="20"/>
        <end position="31"/>
    </location>
</feature>
<feature type="compositionally biased region" description="Polar residues" evidence="1">
    <location>
        <begin position="1"/>
        <end position="19"/>
    </location>
</feature>
<dbReference type="OrthoDB" id="7232756at2759"/>
<gene>
    <name evidence="2" type="ORF">PAPOLLO_LOCUS7360</name>
</gene>
<reference evidence="2" key="1">
    <citation type="submission" date="2021-04" db="EMBL/GenBank/DDBJ databases">
        <authorList>
            <person name="Tunstrom K."/>
        </authorList>
    </citation>
    <scope>NUCLEOTIDE SEQUENCE</scope>
</reference>
<sequence>MNQNHNELLTVSSASPLKQNEQEVDQKKINIESDTNNEVTEKYGDTEVDIVIEESINGVPNDFAALGEEASLIIEGEGEAQEPQSIFDSFSDVNEMLNKDPEEIMETAAGFVPIPIMRNRHKPRRRFATRRNFRRNPYPFRRFYFYYPYPFYHYGSLRFY</sequence>
<dbReference type="AlphaFoldDB" id="A0A8S3WKG1"/>
<dbReference type="EMBL" id="CAJQZP010000508">
    <property type="protein sequence ID" value="CAG4965169.1"/>
    <property type="molecule type" value="Genomic_DNA"/>
</dbReference>
<evidence type="ECO:0000313" key="3">
    <source>
        <dbReference type="Proteomes" id="UP000691718"/>
    </source>
</evidence>
<protein>
    <submittedName>
        <fullName evidence="2">(apollo) hypothetical protein</fullName>
    </submittedName>
</protein>
<dbReference type="Proteomes" id="UP000691718">
    <property type="component" value="Unassembled WGS sequence"/>
</dbReference>
<evidence type="ECO:0000313" key="2">
    <source>
        <dbReference type="EMBL" id="CAG4965169.1"/>
    </source>
</evidence>
<organism evidence="2 3">
    <name type="scientific">Parnassius apollo</name>
    <name type="common">Apollo butterfly</name>
    <name type="synonym">Papilio apollo</name>
    <dbReference type="NCBI Taxonomy" id="110799"/>
    <lineage>
        <taxon>Eukaryota</taxon>
        <taxon>Metazoa</taxon>
        <taxon>Ecdysozoa</taxon>
        <taxon>Arthropoda</taxon>
        <taxon>Hexapoda</taxon>
        <taxon>Insecta</taxon>
        <taxon>Pterygota</taxon>
        <taxon>Neoptera</taxon>
        <taxon>Endopterygota</taxon>
        <taxon>Lepidoptera</taxon>
        <taxon>Glossata</taxon>
        <taxon>Ditrysia</taxon>
        <taxon>Papilionoidea</taxon>
        <taxon>Papilionidae</taxon>
        <taxon>Parnassiinae</taxon>
        <taxon>Parnassini</taxon>
        <taxon>Parnassius</taxon>
        <taxon>Parnassius</taxon>
    </lineage>
</organism>